<dbReference type="PANTHER" id="PTHR10334">
    <property type="entry name" value="CYSTEINE-RICH SECRETORY PROTEIN-RELATED"/>
    <property type="match status" value="1"/>
</dbReference>
<dbReference type="GO" id="GO:0005576">
    <property type="term" value="C:extracellular region"/>
    <property type="evidence" value="ECO:0007669"/>
    <property type="project" value="InterPro"/>
</dbReference>
<keyword evidence="4" id="KW-1185">Reference proteome</keyword>
<proteinExistence type="predicted"/>
<dbReference type="AlphaFoldDB" id="A0AAN7T6G0"/>
<dbReference type="SUPFAM" id="SSF55797">
    <property type="entry name" value="PR-1-like"/>
    <property type="match status" value="1"/>
</dbReference>
<dbReference type="InterPro" id="IPR001283">
    <property type="entry name" value="CRISP-related"/>
</dbReference>
<dbReference type="InterPro" id="IPR002413">
    <property type="entry name" value="V5_allergen-like"/>
</dbReference>
<evidence type="ECO:0000256" key="1">
    <source>
        <dbReference type="SAM" id="SignalP"/>
    </source>
</evidence>
<comment type="caution">
    <text evidence="3">The sequence shown here is derived from an EMBL/GenBank/DDBJ whole genome shotgun (WGS) entry which is preliminary data.</text>
</comment>
<evidence type="ECO:0000313" key="3">
    <source>
        <dbReference type="EMBL" id="KAK5090320.1"/>
    </source>
</evidence>
<dbReference type="Pfam" id="PF00188">
    <property type="entry name" value="CAP"/>
    <property type="match status" value="1"/>
</dbReference>
<accession>A0AAN7T6G0</accession>
<dbReference type="SMART" id="SM00198">
    <property type="entry name" value="SCP"/>
    <property type="match status" value="1"/>
</dbReference>
<dbReference type="InterPro" id="IPR018244">
    <property type="entry name" value="Allrgn_V5/Tpx1_CS"/>
</dbReference>
<name>A0AAN7T6G0_9EURO</name>
<organism evidence="3 4">
    <name type="scientific">Lithohypha guttulata</name>
    <dbReference type="NCBI Taxonomy" id="1690604"/>
    <lineage>
        <taxon>Eukaryota</taxon>
        <taxon>Fungi</taxon>
        <taxon>Dikarya</taxon>
        <taxon>Ascomycota</taxon>
        <taxon>Pezizomycotina</taxon>
        <taxon>Eurotiomycetes</taxon>
        <taxon>Chaetothyriomycetidae</taxon>
        <taxon>Chaetothyriales</taxon>
        <taxon>Trichomeriaceae</taxon>
        <taxon>Lithohypha</taxon>
    </lineage>
</organism>
<dbReference type="Proteomes" id="UP001309876">
    <property type="component" value="Unassembled WGS sequence"/>
</dbReference>
<gene>
    <name evidence="3" type="ORF">LTR05_000492</name>
</gene>
<keyword evidence="1" id="KW-0732">Signal</keyword>
<dbReference type="InterPro" id="IPR035940">
    <property type="entry name" value="CAP_sf"/>
</dbReference>
<feature type="chain" id="PRO_5042829344" description="SCP domain-containing protein" evidence="1">
    <location>
        <begin position="29"/>
        <end position="295"/>
    </location>
</feature>
<feature type="signal peptide" evidence="1">
    <location>
        <begin position="1"/>
        <end position="28"/>
    </location>
</feature>
<sequence length="295" mass="31846">MRRAFDPYLSQMSLPLLCLILHIIPITALLEERQTTITASTLTIAGPTVTTYIASPTTPPSPQYTEDLTLRTSVLNSTNLFRFQHNATYLSWNESLATYAANYSSQCIWAHSYGPHGYGENLARGYPDVTSAIDAWGYERDLYTFSPVNQLTGFTEATGHFTQLVWKHTQTVGCAAYPCNGMNDVGGYMLVCEYWPPGNVEGTGSDRNIFFESQVQSQVYQDVGTGSTTSYDILSATLGATGVGTSWATGTLVATTGGSGSGSGVTSAGVVSKVYKGQWLLISVMCSVVLRIAIE</sequence>
<evidence type="ECO:0000313" key="4">
    <source>
        <dbReference type="Proteomes" id="UP001309876"/>
    </source>
</evidence>
<evidence type="ECO:0000259" key="2">
    <source>
        <dbReference type="SMART" id="SM00198"/>
    </source>
</evidence>
<feature type="domain" description="SCP" evidence="2">
    <location>
        <begin position="69"/>
        <end position="202"/>
    </location>
</feature>
<reference evidence="3 4" key="1">
    <citation type="submission" date="2023-08" db="EMBL/GenBank/DDBJ databases">
        <title>Black Yeasts Isolated from many extreme environments.</title>
        <authorList>
            <person name="Coleine C."/>
            <person name="Stajich J.E."/>
            <person name="Selbmann L."/>
        </authorList>
    </citation>
    <scope>NUCLEOTIDE SEQUENCE [LARGE SCALE GENOMIC DNA]</scope>
    <source>
        <strain evidence="3 4">CCFEE 5910</strain>
    </source>
</reference>
<dbReference type="PRINTS" id="PR00837">
    <property type="entry name" value="V5TPXLIKE"/>
</dbReference>
<dbReference type="InterPro" id="IPR014044">
    <property type="entry name" value="CAP_dom"/>
</dbReference>
<dbReference type="Gene3D" id="3.40.33.10">
    <property type="entry name" value="CAP"/>
    <property type="match status" value="1"/>
</dbReference>
<dbReference type="PRINTS" id="PR00838">
    <property type="entry name" value="V5ALLERGEN"/>
</dbReference>
<protein>
    <recommendedName>
        <fullName evidence="2">SCP domain-containing protein</fullName>
    </recommendedName>
</protein>
<dbReference type="PROSITE" id="PS01009">
    <property type="entry name" value="CRISP_1"/>
    <property type="match status" value="1"/>
</dbReference>
<dbReference type="EMBL" id="JAVRRJ010000001">
    <property type="protein sequence ID" value="KAK5090320.1"/>
    <property type="molecule type" value="Genomic_DNA"/>
</dbReference>